<protein>
    <recommendedName>
        <fullName evidence="3">Lipoprotein</fullName>
    </recommendedName>
</protein>
<accession>A0A2X4V845</accession>
<sequence>MSMKKMSAFSSISFLVLLTAACTSTEKYSYDPQLPMSCRSVVELITEPSMIESSGDSVPEELRGKTRHEQRQLVEKNILSADKSAEDCNRLLERAIVKIDMAQIMPPVCTQYRSLFKDKVEGSQWDSSKTKRQQIKNDSDIYLLKSVKGEKTLKAYCSYALSVWQNEESVTQDTYRKGQQAYPLPQACEDKMSELEAAFFKKPDSFSFNDAFALGFIKSSKVLPKVMVKRAYWNYFYGDDRESIAKECAEMVGR</sequence>
<reference evidence="1 2" key="1">
    <citation type="submission" date="2018-06" db="EMBL/GenBank/DDBJ databases">
        <authorList>
            <consortium name="Pathogen Informatics"/>
            <person name="Doyle S."/>
        </authorList>
    </citation>
    <scope>NUCLEOTIDE SEQUENCE [LARGE SCALE GENOMIC DNA]</scope>
    <source>
        <strain evidence="1 2">NCTC12151</strain>
    </source>
</reference>
<dbReference type="RefSeq" id="WP_111740591.1">
    <property type="nucleotide sequence ID" value="NZ_LR698987.1"/>
</dbReference>
<evidence type="ECO:0000313" key="1">
    <source>
        <dbReference type="EMBL" id="SQI41470.1"/>
    </source>
</evidence>
<gene>
    <name evidence="1" type="ORF">NCTC12151_02093</name>
</gene>
<organism evidence="1 2">
    <name type="scientific">Leminorella richardii</name>
    <dbReference type="NCBI Taxonomy" id="158841"/>
    <lineage>
        <taxon>Bacteria</taxon>
        <taxon>Pseudomonadati</taxon>
        <taxon>Pseudomonadota</taxon>
        <taxon>Gammaproteobacteria</taxon>
        <taxon>Enterobacterales</taxon>
        <taxon>Budviciaceae</taxon>
        <taxon>Leminorella</taxon>
    </lineage>
</organism>
<evidence type="ECO:0008006" key="3">
    <source>
        <dbReference type="Google" id="ProtNLM"/>
    </source>
</evidence>
<keyword evidence="2" id="KW-1185">Reference proteome</keyword>
<dbReference type="AlphaFoldDB" id="A0A2X4V845"/>
<dbReference type="PROSITE" id="PS51257">
    <property type="entry name" value="PROKAR_LIPOPROTEIN"/>
    <property type="match status" value="1"/>
</dbReference>
<evidence type="ECO:0000313" key="2">
    <source>
        <dbReference type="Proteomes" id="UP000249005"/>
    </source>
</evidence>
<proteinExistence type="predicted"/>
<dbReference type="KEGG" id="lri:NCTC12151_02093"/>
<name>A0A2X4V845_9GAMM</name>
<dbReference type="EMBL" id="LS483470">
    <property type="protein sequence ID" value="SQI41470.1"/>
    <property type="molecule type" value="Genomic_DNA"/>
</dbReference>
<dbReference type="Proteomes" id="UP000249005">
    <property type="component" value="Chromosome 1"/>
</dbReference>